<dbReference type="InterPro" id="IPR002921">
    <property type="entry name" value="Fungal_lipase-type"/>
</dbReference>
<dbReference type="OrthoDB" id="438440at2759"/>
<keyword evidence="2" id="KW-1133">Transmembrane helix</keyword>
<dbReference type="SUPFAM" id="SSF53474">
    <property type="entry name" value="alpha/beta-Hydrolases"/>
    <property type="match status" value="1"/>
</dbReference>
<reference evidence="4" key="1">
    <citation type="submission" date="2021-08" db="EMBL/GenBank/DDBJ databases">
        <title>WGS assembly of Ceratopteris richardii.</title>
        <authorList>
            <person name="Marchant D.B."/>
            <person name="Chen G."/>
            <person name="Jenkins J."/>
            <person name="Shu S."/>
            <person name="Leebens-Mack J."/>
            <person name="Grimwood J."/>
            <person name="Schmutz J."/>
            <person name="Soltis P."/>
            <person name="Soltis D."/>
            <person name="Chen Z.-H."/>
        </authorList>
    </citation>
    <scope>NUCLEOTIDE SEQUENCE</scope>
    <source>
        <strain evidence="4">Whitten #5841</strain>
        <tissue evidence="4">Leaf</tissue>
    </source>
</reference>
<dbReference type="OMA" id="QSIIMHR"/>
<feature type="transmembrane region" description="Helical" evidence="2">
    <location>
        <begin position="835"/>
        <end position="859"/>
    </location>
</feature>
<dbReference type="GO" id="GO:0008970">
    <property type="term" value="F:phospholipase A1 activity"/>
    <property type="evidence" value="ECO:0007669"/>
    <property type="project" value="InterPro"/>
</dbReference>
<dbReference type="PANTHER" id="PTHR46483:SF4">
    <property type="entry name" value="PHOSPHOLIPASE A1 PLIP2, CHLOROPLASTIC"/>
    <property type="match status" value="1"/>
</dbReference>
<gene>
    <name evidence="4" type="ORF">KP509_08G041100</name>
</gene>
<evidence type="ECO:0000313" key="4">
    <source>
        <dbReference type="EMBL" id="KAH7431286.1"/>
    </source>
</evidence>
<feature type="region of interest" description="Disordered" evidence="1">
    <location>
        <begin position="15"/>
        <end position="34"/>
    </location>
</feature>
<protein>
    <recommendedName>
        <fullName evidence="3">Fungal lipase-type domain-containing protein</fullName>
    </recommendedName>
</protein>
<sequence length="860" mass="96158">MDSLLSKIAPLKALVPTRKTMPHEGSDPSQMQSRSTHLSVCRCPAAGSKSTSAISTNASLTQETSADPAFTPLPLPSAKSTVPAPLRFLWFRKNIATKIENKDPHQGCNPIPECADGPIYFQREESDEYVKKSLLLSAQNIGEKLLDSSVDSGGIMQEQADILDAFSQDEGSNITFSETHVDLLEEQHMAATVLSNVVKENVNSTSNKSWISKIAVFRALWPRKAHSSFPDASAPGSSSSKEEHPNLSECEGACGECDHSDCYGCSLEVPYTKTHHNKESFSKYLQDTTLSDMEEFLRMAKLCDMAYMIPDIQPSQLLRQHRLKFVTSSLEKKADIESKRKEYELQKGGQGKQEKLASDKRLTNNKSIDGMDISLCKVGGKLSLSQANDDSHLKEKGNGSLRDGSFTSEFHMSYTASQSELLVEHMIDTVEHQEGSEITNDQPLMAVIPVTDMFPVEEETDVRTEHVKVANSCPCEWFICDDEDSHTRFFAIQGSESMAAWQVNLFFEPTKFEGLDVLVHRGVYEAANALYDQLLPEVLAHFSAHGELAQVRFTGHSLGGGLATLLVLMFQIRGILPRKNILPVVTIGSPCIMCGGDNLLRELDLPQDHIQSIIMHRDIVPRAFSCDYPDHIAKILKRLNRKFQNHPCLDNQKLLFSPMGQLLILQPDESIAPSHPLLPTGYGLYFLRHPNNGKGFESAVELRAAQRAFLNLPHPLEILANPGAYGLKGAVSRDHNPRSYIKVLRVVLQHEAKRLHRDQQEQSRQMWWPSLVVNYLDLHGAFAPAICRTSLSNHGLTRTKHMFNYNAFAWGSFSIWRSHKATVSRYVRLIASKHVQIGMVFLVSIQMVIIECLHTIYVWI</sequence>
<accession>A0A8T2UBK0</accession>
<dbReference type="PANTHER" id="PTHR46483">
    <property type="entry name" value="PHOSPHOLIPASE A1 PLIP2, CHLOROPLASTIC"/>
    <property type="match status" value="1"/>
</dbReference>
<dbReference type="InterPro" id="IPR029058">
    <property type="entry name" value="AB_hydrolase_fold"/>
</dbReference>
<name>A0A8T2UBK0_CERRI</name>
<evidence type="ECO:0000313" key="5">
    <source>
        <dbReference type="Proteomes" id="UP000825935"/>
    </source>
</evidence>
<keyword evidence="2" id="KW-0812">Transmembrane</keyword>
<feature type="region of interest" description="Disordered" evidence="1">
    <location>
        <begin position="228"/>
        <end position="249"/>
    </location>
</feature>
<proteinExistence type="predicted"/>
<organism evidence="4 5">
    <name type="scientific">Ceratopteris richardii</name>
    <name type="common">Triangle waterfern</name>
    <dbReference type="NCBI Taxonomy" id="49495"/>
    <lineage>
        <taxon>Eukaryota</taxon>
        <taxon>Viridiplantae</taxon>
        <taxon>Streptophyta</taxon>
        <taxon>Embryophyta</taxon>
        <taxon>Tracheophyta</taxon>
        <taxon>Polypodiopsida</taxon>
        <taxon>Polypodiidae</taxon>
        <taxon>Polypodiales</taxon>
        <taxon>Pteridineae</taxon>
        <taxon>Pteridaceae</taxon>
        <taxon>Parkerioideae</taxon>
        <taxon>Ceratopteris</taxon>
    </lineage>
</organism>
<dbReference type="AlphaFoldDB" id="A0A8T2UBK0"/>
<dbReference type="Gene3D" id="3.40.50.1820">
    <property type="entry name" value="alpha/beta hydrolase"/>
    <property type="match status" value="1"/>
</dbReference>
<feature type="region of interest" description="Disordered" evidence="1">
    <location>
        <begin position="341"/>
        <end position="363"/>
    </location>
</feature>
<evidence type="ECO:0000259" key="3">
    <source>
        <dbReference type="Pfam" id="PF01764"/>
    </source>
</evidence>
<keyword evidence="5" id="KW-1185">Reference proteome</keyword>
<dbReference type="CDD" id="cd00519">
    <property type="entry name" value="Lipase_3"/>
    <property type="match status" value="1"/>
</dbReference>
<feature type="compositionally biased region" description="Basic and acidic residues" evidence="1">
    <location>
        <begin position="352"/>
        <end position="362"/>
    </location>
</feature>
<dbReference type="GO" id="GO:0006629">
    <property type="term" value="P:lipid metabolic process"/>
    <property type="evidence" value="ECO:0007669"/>
    <property type="project" value="InterPro"/>
</dbReference>
<dbReference type="InterPro" id="IPR043367">
    <property type="entry name" value="PLIP1/2/3"/>
</dbReference>
<dbReference type="EMBL" id="CM035413">
    <property type="protein sequence ID" value="KAH7431286.1"/>
    <property type="molecule type" value="Genomic_DNA"/>
</dbReference>
<keyword evidence="2" id="KW-0472">Membrane</keyword>
<evidence type="ECO:0000256" key="2">
    <source>
        <dbReference type="SAM" id="Phobius"/>
    </source>
</evidence>
<comment type="caution">
    <text evidence="4">The sequence shown here is derived from an EMBL/GenBank/DDBJ whole genome shotgun (WGS) entry which is preliminary data.</text>
</comment>
<dbReference type="Proteomes" id="UP000825935">
    <property type="component" value="Chromosome 8"/>
</dbReference>
<feature type="domain" description="Fungal lipase-type" evidence="3">
    <location>
        <begin position="490"/>
        <end position="627"/>
    </location>
</feature>
<evidence type="ECO:0000256" key="1">
    <source>
        <dbReference type="SAM" id="MobiDB-lite"/>
    </source>
</evidence>
<dbReference type="Pfam" id="PF01764">
    <property type="entry name" value="Lipase_3"/>
    <property type="match status" value="1"/>
</dbReference>